<comment type="caution">
    <text evidence="5">The sequence shown here is derived from an EMBL/GenBank/DDBJ whole genome shotgun (WGS) entry which is preliminary data.</text>
</comment>
<dbReference type="EMBL" id="JALIEA010000010">
    <property type="protein sequence ID" value="MCJ7857577.1"/>
    <property type="molecule type" value="Genomic_DNA"/>
</dbReference>
<dbReference type="PRINTS" id="PR00081">
    <property type="entry name" value="GDHRDH"/>
</dbReference>
<gene>
    <name evidence="5" type="ORF">MUN33_02440</name>
</gene>
<comment type="similarity">
    <text evidence="1">Belongs to the short-chain dehydrogenases/reductases (SDR) family.</text>
</comment>
<dbReference type="Proteomes" id="UP001139207">
    <property type="component" value="Unassembled WGS sequence"/>
</dbReference>
<sequence length="269" mass="28297">MTTPDLFDISGRTVLVTGGARGIGRMIAEGLLRSGATVLVTTRKPEAAEEAQRELSRIGGTVHAIAADISTEEGCRDLAEQVGALIDHLDGLVNNAGATWGAPFDEFPPSAWDKVLGVNVKTPFILTQLLRPLLEAGAGATPSGPSRIINIGSIDGLAVPNYENYSYSASKAAVHHLTRHMASTLAPSVLVNAIAPGPFPTRMMQWAIDEHGDEMNEANPLGRLGRPEDAVGLVTFLLSPASSFITGTTIPLDGGLTTTMSVNLYDTEN</sequence>
<keyword evidence="3" id="KW-0560">Oxidoreductase</keyword>
<keyword evidence="2" id="KW-0521">NADP</keyword>
<dbReference type="InterPro" id="IPR057326">
    <property type="entry name" value="KR_dom"/>
</dbReference>
<dbReference type="SMART" id="SM00822">
    <property type="entry name" value="PKS_KR"/>
    <property type="match status" value="1"/>
</dbReference>
<dbReference type="RefSeq" id="WP_244803322.1">
    <property type="nucleotide sequence ID" value="NZ_JALIEA010000010.1"/>
</dbReference>
<feature type="domain" description="Ketoreductase" evidence="4">
    <location>
        <begin position="12"/>
        <end position="157"/>
    </location>
</feature>
<dbReference type="Pfam" id="PF13561">
    <property type="entry name" value="adh_short_C2"/>
    <property type="match status" value="1"/>
</dbReference>
<evidence type="ECO:0000313" key="6">
    <source>
        <dbReference type="Proteomes" id="UP001139207"/>
    </source>
</evidence>
<evidence type="ECO:0000313" key="5">
    <source>
        <dbReference type="EMBL" id="MCJ7857577.1"/>
    </source>
</evidence>
<dbReference type="SUPFAM" id="SSF51735">
    <property type="entry name" value="NAD(P)-binding Rossmann-fold domains"/>
    <property type="match status" value="1"/>
</dbReference>
<protein>
    <submittedName>
        <fullName evidence="5">SDR family oxidoreductase</fullName>
    </submittedName>
</protein>
<dbReference type="GO" id="GO:0016491">
    <property type="term" value="F:oxidoreductase activity"/>
    <property type="evidence" value="ECO:0007669"/>
    <property type="project" value="UniProtKB-KW"/>
</dbReference>
<dbReference type="InterPro" id="IPR052178">
    <property type="entry name" value="Sec_Metab_Biosynth_SDR"/>
</dbReference>
<reference evidence="5" key="1">
    <citation type="submission" date="2022-04" db="EMBL/GenBank/DDBJ databases">
        <title>Corynebacterium kalidii LD5P10.</title>
        <authorList>
            <person name="Sun J.Q."/>
        </authorList>
    </citation>
    <scope>NUCLEOTIDE SEQUENCE</scope>
    <source>
        <strain evidence="5">LD5P10</strain>
    </source>
</reference>
<evidence type="ECO:0000256" key="3">
    <source>
        <dbReference type="ARBA" id="ARBA00023002"/>
    </source>
</evidence>
<dbReference type="InterPro" id="IPR002347">
    <property type="entry name" value="SDR_fam"/>
</dbReference>
<dbReference type="InterPro" id="IPR020904">
    <property type="entry name" value="Sc_DH/Rdtase_CS"/>
</dbReference>
<dbReference type="FunFam" id="3.40.50.720:FF:000084">
    <property type="entry name" value="Short-chain dehydrogenase reductase"/>
    <property type="match status" value="1"/>
</dbReference>
<dbReference type="PANTHER" id="PTHR43618">
    <property type="entry name" value="7-ALPHA-HYDROXYSTEROID DEHYDROGENASE"/>
    <property type="match status" value="1"/>
</dbReference>
<organism evidence="5 6">
    <name type="scientific">Corynebacterium kalidii</name>
    <dbReference type="NCBI Taxonomy" id="2931982"/>
    <lineage>
        <taxon>Bacteria</taxon>
        <taxon>Bacillati</taxon>
        <taxon>Actinomycetota</taxon>
        <taxon>Actinomycetes</taxon>
        <taxon>Mycobacteriales</taxon>
        <taxon>Corynebacteriaceae</taxon>
        <taxon>Corynebacterium</taxon>
    </lineage>
</organism>
<name>A0A9X2AYJ6_9CORY</name>
<dbReference type="Gene3D" id="3.40.50.720">
    <property type="entry name" value="NAD(P)-binding Rossmann-like Domain"/>
    <property type="match status" value="1"/>
</dbReference>
<dbReference type="PANTHER" id="PTHR43618:SF8">
    <property type="entry name" value="7ALPHA-HYDROXYSTEROID DEHYDROGENASE"/>
    <property type="match status" value="1"/>
</dbReference>
<dbReference type="AlphaFoldDB" id="A0A9X2AYJ6"/>
<dbReference type="PRINTS" id="PR00080">
    <property type="entry name" value="SDRFAMILY"/>
</dbReference>
<evidence type="ECO:0000256" key="1">
    <source>
        <dbReference type="ARBA" id="ARBA00006484"/>
    </source>
</evidence>
<accession>A0A9X2AYJ6</accession>
<keyword evidence="6" id="KW-1185">Reference proteome</keyword>
<dbReference type="InterPro" id="IPR036291">
    <property type="entry name" value="NAD(P)-bd_dom_sf"/>
</dbReference>
<evidence type="ECO:0000259" key="4">
    <source>
        <dbReference type="SMART" id="SM00822"/>
    </source>
</evidence>
<dbReference type="PROSITE" id="PS00061">
    <property type="entry name" value="ADH_SHORT"/>
    <property type="match status" value="1"/>
</dbReference>
<evidence type="ECO:0000256" key="2">
    <source>
        <dbReference type="ARBA" id="ARBA00022857"/>
    </source>
</evidence>
<proteinExistence type="inferred from homology"/>